<reference evidence="5 6" key="1">
    <citation type="submission" date="2020-06" db="EMBL/GenBank/DDBJ databases">
        <title>Genome sequence of Paramixta manurensis strain PD-1.</title>
        <authorList>
            <person name="Lee C.W."/>
            <person name="Kim J."/>
        </authorList>
    </citation>
    <scope>NUCLEOTIDE SEQUENCE [LARGE SCALE GENOMIC DNA]</scope>
    <source>
        <strain evidence="5 6">PD-1</strain>
    </source>
</reference>
<evidence type="ECO:0000313" key="6">
    <source>
        <dbReference type="Proteomes" id="UP000505325"/>
    </source>
</evidence>
<dbReference type="Gene3D" id="3.40.50.720">
    <property type="entry name" value="NAD(P)-binding Rossmann-like Domain"/>
    <property type="match status" value="1"/>
</dbReference>
<evidence type="ECO:0000256" key="1">
    <source>
        <dbReference type="ARBA" id="ARBA00010928"/>
    </source>
</evidence>
<evidence type="ECO:0000259" key="4">
    <source>
        <dbReference type="Pfam" id="PF02894"/>
    </source>
</evidence>
<dbReference type="SUPFAM" id="SSF51735">
    <property type="entry name" value="NAD(P)-binding Rossmann-fold domains"/>
    <property type="match status" value="1"/>
</dbReference>
<dbReference type="PANTHER" id="PTHR43708:SF5">
    <property type="entry name" value="CONSERVED EXPRESSED OXIDOREDUCTASE (EUROFUNG)-RELATED"/>
    <property type="match status" value="1"/>
</dbReference>
<dbReference type="Gene3D" id="3.30.360.10">
    <property type="entry name" value="Dihydrodipicolinate Reductase, domain 2"/>
    <property type="match status" value="1"/>
</dbReference>
<dbReference type="InterPro" id="IPR051317">
    <property type="entry name" value="Gfo/Idh/MocA_oxidoreduct"/>
</dbReference>
<evidence type="ECO:0000256" key="2">
    <source>
        <dbReference type="ARBA" id="ARBA00023002"/>
    </source>
</evidence>
<dbReference type="Proteomes" id="UP000505325">
    <property type="component" value="Chromosome"/>
</dbReference>
<keyword evidence="6" id="KW-1185">Reference proteome</keyword>
<organism evidence="5 6">
    <name type="scientific">Paramixta manurensis</name>
    <dbReference type="NCBI Taxonomy" id="2740817"/>
    <lineage>
        <taxon>Bacteria</taxon>
        <taxon>Pseudomonadati</taxon>
        <taxon>Pseudomonadota</taxon>
        <taxon>Gammaproteobacteria</taxon>
        <taxon>Enterobacterales</taxon>
        <taxon>Erwiniaceae</taxon>
        <taxon>Paramixta</taxon>
    </lineage>
</organism>
<accession>A0A6M8U5Z9</accession>
<dbReference type="PANTHER" id="PTHR43708">
    <property type="entry name" value="CONSERVED EXPRESSED OXIDOREDUCTASE (EUROFUNG)"/>
    <property type="match status" value="1"/>
</dbReference>
<dbReference type="KEGG" id="pmak:PMPD1_1112"/>
<comment type="similarity">
    <text evidence="1">Belongs to the Gfo/Idh/MocA family.</text>
</comment>
<evidence type="ECO:0000259" key="3">
    <source>
        <dbReference type="Pfam" id="PF01408"/>
    </source>
</evidence>
<gene>
    <name evidence="5" type="ORF">PMPD1_1112</name>
</gene>
<dbReference type="GO" id="GO:0016491">
    <property type="term" value="F:oxidoreductase activity"/>
    <property type="evidence" value="ECO:0007669"/>
    <property type="project" value="UniProtKB-KW"/>
</dbReference>
<dbReference type="InterPro" id="IPR004104">
    <property type="entry name" value="Gfo/Idh/MocA-like_OxRdtase_C"/>
</dbReference>
<feature type="domain" description="Gfo/Idh/MocA-like oxidoreductase C-terminal" evidence="4">
    <location>
        <begin position="138"/>
        <end position="345"/>
    </location>
</feature>
<name>A0A6M8U5Z9_9GAMM</name>
<dbReference type="NCBIfam" id="NF008607">
    <property type="entry name" value="PRK11579.1"/>
    <property type="match status" value="1"/>
</dbReference>
<dbReference type="Pfam" id="PF01408">
    <property type="entry name" value="GFO_IDH_MocA"/>
    <property type="match status" value="1"/>
</dbReference>
<dbReference type="InterPro" id="IPR036291">
    <property type="entry name" value="NAD(P)-bd_dom_sf"/>
</dbReference>
<keyword evidence="2" id="KW-0560">Oxidoreductase</keyword>
<dbReference type="GO" id="GO:0000166">
    <property type="term" value="F:nucleotide binding"/>
    <property type="evidence" value="ECO:0007669"/>
    <property type="project" value="InterPro"/>
</dbReference>
<feature type="domain" description="Gfo/Idh/MocA-like oxidoreductase N-terminal" evidence="3">
    <location>
        <begin position="9"/>
        <end position="124"/>
    </location>
</feature>
<dbReference type="AlphaFoldDB" id="A0A6M8U5Z9"/>
<evidence type="ECO:0000313" key="5">
    <source>
        <dbReference type="EMBL" id="QKJ86078.1"/>
    </source>
</evidence>
<protein>
    <submittedName>
        <fullName evidence="5">Oxidoreductase</fullName>
    </submittedName>
</protein>
<dbReference type="InterPro" id="IPR000683">
    <property type="entry name" value="Gfo/Idh/MocA-like_OxRdtase_N"/>
</dbReference>
<sequence length="357" mass="39106">MTNMQAKPLNVALIGYGFVGKTFHAPLICATPGLNLLVVSSRDADKVHADLPEAQVVASPEEAIRHPEVDLVVIASPNATHAPLAKVALEAGKHVVVDKPFTLDMREARELIALAEEQQRVLSVFQNRRWDSDYLGIKQVIEQGHLGKVAHFESHIDRFRPEVRVRWREQNVPGSGLWFDLGPHLIDQALQLFGLPQSVQGNIATLRPKAEINDWAHVVLNYPSHRVILHCSMLVAGGVSRFVVHGEKGSVVKAQADRQESQLLAGVVPGSAEWGTDEDALTLFEGTEAPRQIATPNGDQRQYYMQIRDALNGHGDNPVLPLQALAVMAVLEAAVSSSESGQAQPLPLTSEEIAHWR</sequence>
<proteinExistence type="inferred from homology"/>
<dbReference type="EMBL" id="CP054212">
    <property type="protein sequence ID" value="QKJ86078.1"/>
    <property type="molecule type" value="Genomic_DNA"/>
</dbReference>
<dbReference type="Pfam" id="PF02894">
    <property type="entry name" value="GFO_IDH_MocA_C"/>
    <property type="match status" value="1"/>
</dbReference>
<dbReference type="RefSeq" id="WP_173633116.1">
    <property type="nucleotide sequence ID" value="NZ_CP054212.1"/>
</dbReference>